<evidence type="ECO:0000313" key="2">
    <source>
        <dbReference type="Proteomes" id="UP001432322"/>
    </source>
</evidence>
<sequence>VRLEELDNLRLVRGLDTGEQLGTSAGLALLVQGQVVEFAASVGESGSVLVLNEESDSSANSLGGVLVVSRDHDDADS</sequence>
<reference evidence="1" key="1">
    <citation type="submission" date="2023-10" db="EMBL/GenBank/DDBJ databases">
        <title>Genome assembly of Pristionchus species.</title>
        <authorList>
            <person name="Yoshida K."/>
            <person name="Sommer R.J."/>
        </authorList>
    </citation>
    <scope>NUCLEOTIDE SEQUENCE</scope>
    <source>
        <strain evidence="1">RS5133</strain>
    </source>
</reference>
<dbReference type="EMBL" id="BTSY01000003">
    <property type="protein sequence ID" value="GMT17964.1"/>
    <property type="molecule type" value="Genomic_DNA"/>
</dbReference>
<keyword evidence="2" id="KW-1185">Reference proteome</keyword>
<feature type="non-terminal residue" evidence="1">
    <location>
        <position position="77"/>
    </location>
</feature>
<accession>A0AAV5VJK4</accession>
<organism evidence="1 2">
    <name type="scientific">Pristionchus fissidentatus</name>
    <dbReference type="NCBI Taxonomy" id="1538716"/>
    <lineage>
        <taxon>Eukaryota</taxon>
        <taxon>Metazoa</taxon>
        <taxon>Ecdysozoa</taxon>
        <taxon>Nematoda</taxon>
        <taxon>Chromadorea</taxon>
        <taxon>Rhabditida</taxon>
        <taxon>Rhabditina</taxon>
        <taxon>Diplogasteromorpha</taxon>
        <taxon>Diplogasteroidea</taxon>
        <taxon>Neodiplogasteridae</taxon>
        <taxon>Pristionchus</taxon>
    </lineage>
</organism>
<name>A0AAV5VJK4_9BILA</name>
<comment type="caution">
    <text evidence="1">The sequence shown here is derived from an EMBL/GenBank/DDBJ whole genome shotgun (WGS) entry which is preliminary data.</text>
</comment>
<feature type="non-terminal residue" evidence="1">
    <location>
        <position position="1"/>
    </location>
</feature>
<gene>
    <name evidence="1" type="ORF">PFISCL1PPCAC_9261</name>
</gene>
<protein>
    <submittedName>
        <fullName evidence="1">Uncharacterized protein</fullName>
    </submittedName>
</protein>
<evidence type="ECO:0000313" key="1">
    <source>
        <dbReference type="EMBL" id="GMT17964.1"/>
    </source>
</evidence>
<dbReference type="AlphaFoldDB" id="A0AAV5VJK4"/>
<proteinExistence type="predicted"/>
<dbReference type="Proteomes" id="UP001432322">
    <property type="component" value="Unassembled WGS sequence"/>
</dbReference>